<dbReference type="AlphaFoldDB" id="A0A0D1BZ71"/>
<dbReference type="PIRSF" id="PIRSF001455">
    <property type="entry name" value="DHQ_synth"/>
    <property type="match status" value="1"/>
</dbReference>
<dbReference type="InterPro" id="IPR050071">
    <property type="entry name" value="Dehydroquinate_synthase"/>
</dbReference>
<dbReference type="PANTHER" id="PTHR43622">
    <property type="entry name" value="3-DEHYDROQUINATE SYNTHASE"/>
    <property type="match status" value="1"/>
</dbReference>
<keyword evidence="9" id="KW-0170">Cobalt</keyword>
<dbReference type="InterPro" id="IPR056179">
    <property type="entry name" value="DHQS_C"/>
</dbReference>
<keyword evidence="4" id="KW-0479">Metal-binding</keyword>
<evidence type="ECO:0000256" key="4">
    <source>
        <dbReference type="ARBA" id="ARBA00022723"/>
    </source>
</evidence>
<evidence type="ECO:0000259" key="10">
    <source>
        <dbReference type="Pfam" id="PF01761"/>
    </source>
</evidence>
<keyword evidence="8" id="KW-0456">Lyase</keyword>
<dbReference type="Proteomes" id="UP000032250">
    <property type="component" value="Unassembled WGS sequence"/>
</dbReference>
<dbReference type="FunFam" id="1.20.1090.10:FF:000042">
    <property type="entry name" value="3-dehydroquinate synthase"/>
    <property type="match status" value="1"/>
</dbReference>
<comment type="cofactor">
    <cofactor evidence="2">
        <name>Co(2+)</name>
        <dbReference type="ChEBI" id="CHEBI:48828"/>
    </cofactor>
</comment>
<comment type="cofactor">
    <cofactor evidence="3">
        <name>Zn(2+)</name>
        <dbReference type="ChEBI" id="CHEBI:29105"/>
    </cofactor>
</comment>
<dbReference type="CDD" id="cd08197">
    <property type="entry name" value="DOIS"/>
    <property type="match status" value="1"/>
</dbReference>
<evidence type="ECO:0000256" key="8">
    <source>
        <dbReference type="ARBA" id="ARBA00023239"/>
    </source>
</evidence>
<dbReference type="InterPro" id="IPR030960">
    <property type="entry name" value="DHQS/DOIS_N"/>
</dbReference>
<evidence type="ECO:0000256" key="5">
    <source>
        <dbReference type="ARBA" id="ARBA00022741"/>
    </source>
</evidence>
<dbReference type="Pfam" id="PF24621">
    <property type="entry name" value="DHQS_C"/>
    <property type="match status" value="1"/>
</dbReference>
<keyword evidence="5" id="KW-0547">Nucleotide-binding</keyword>
<dbReference type="SUPFAM" id="SSF56796">
    <property type="entry name" value="Dehydroquinate synthase-like"/>
    <property type="match status" value="1"/>
</dbReference>
<evidence type="ECO:0000256" key="2">
    <source>
        <dbReference type="ARBA" id="ARBA00001941"/>
    </source>
</evidence>
<dbReference type="Gene3D" id="3.40.50.1970">
    <property type="match status" value="1"/>
</dbReference>
<dbReference type="EMBL" id="JXSU01000007">
    <property type="protein sequence ID" value="KIS24046.1"/>
    <property type="molecule type" value="Genomic_DNA"/>
</dbReference>
<evidence type="ECO:0000313" key="13">
    <source>
        <dbReference type="Proteomes" id="UP000032250"/>
    </source>
</evidence>
<reference evidence="12 13" key="1">
    <citation type="submission" date="2014-06" db="EMBL/GenBank/DDBJ databases">
        <title>Genome characterization of distinct group I Clostridium botulinum lineages.</title>
        <authorList>
            <person name="Giordani F."/>
            <person name="Anselmo A."/>
            <person name="Fillo S."/>
            <person name="Palozzi A.M."/>
            <person name="Fortunato A."/>
            <person name="Gentile B."/>
            <person name="Ciammaruconi A."/>
            <person name="Anniballi F."/>
            <person name="De Medici D."/>
            <person name="Lista F."/>
        </authorList>
    </citation>
    <scope>NUCLEOTIDE SEQUENCE [LARGE SCALE GENOMIC DNA]</scope>
    <source>
        <strain evidence="12 13">B2 450</strain>
    </source>
</reference>
<accession>A0A0D1BZ71</accession>
<dbReference type="FunFam" id="3.40.50.1970:FF:000007">
    <property type="entry name" value="Pentafunctional AROM polypeptide"/>
    <property type="match status" value="1"/>
</dbReference>
<sequence length="379" mass="42917">MYMNLAQKINDDYYHPEVKLETNLLESSPIYLGCNIWRESLLEKMMDLNTDKFFLITDDVVYNLFGNELLEYMNRKVLVKLIKLPSGEKHKNIKVFNDLMENLFENNVTKSSILISLGGGVVGNITGLAAALAFRGIRFFHIPTTFMSQTDSILSRKQGINSFYGKNMIGSYYTPLFNFIDTSFLTFDSERFIRGSFVETVKNGFIYNADFLNKLKSVIKNDFNVNQEGIFNLVKMSIESKLPIMKADPTEKGLAMILEYGHTVGHAIEKLSYGKLSHGESVSIGMIVAARVSEKLGYLSKKDVKEHLDILSALKTPTKIPSNIKISDIINRIKLDNKKDMNGIRFVVLENIGKCINTDGSYMIKVPFNIINEAIEETC</sequence>
<organism evidence="12 13">
    <name type="scientific">Clostridium botulinum B2 450</name>
    <dbReference type="NCBI Taxonomy" id="1379739"/>
    <lineage>
        <taxon>Bacteria</taxon>
        <taxon>Bacillati</taxon>
        <taxon>Bacillota</taxon>
        <taxon>Clostridia</taxon>
        <taxon>Eubacteriales</taxon>
        <taxon>Clostridiaceae</taxon>
        <taxon>Clostridium</taxon>
    </lineage>
</organism>
<dbReference type="GO" id="GO:0009073">
    <property type="term" value="P:aromatic amino acid family biosynthetic process"/>
    <property type="evidence" value="ECO:0007669"/>
    <property type="project" value="InterPro"/>
</dbReference>
<dbReference type="GO" id="GO:0000166">
    <property type="term" value="F:nucleotide binding"/>
    <property type="evidence" value="ECO:0007669"/>
    <property type="project" value="UniProtKB-KW"/>
</dbReference>
<evidence type="ECO:0000259" key="11">
    <source>
        <dbReference type="Pfam" id="PF24621"/>
    </source>
</evidence>
<feature type="domain" description="3-dehydroquinate synthase C-terminal" evidence="11">
    <location>
        <begin position="198"/>
        <end position="338"/>
    </location>
</feature>
<dbReference type="PATRIC" id="fig|1379739.3.peg.2528"/>
<proteinExistence type="predicted"/>
<name>A0A0D1BZ71_CLOBO</name>
<protein>
    <submittedName>
        <fullName evidence="12">3-dehydroquinate synthase</fullName>
    </submittedName>
</protein>
<evidence type="ECO:0000256" key="7">
    <source>
        <dbReference type="ARBA" id="ARBA00023027"/>
    </source>
</evidence>
<comment type="caution">
    <text evidence="12">The sequence shown here is derived from an EMBL/GenBank/DDBJ whole genome shotgun (WGS) entry which is preliminary data.</text>
</comment>
<evidence type="ECO:0000256" key="3">
    <source>
        <dbReference type="ARBA" id="ARBA00001947"/>
    </source>
</evidence>
<dbReference type="PANTHER" id="PTHR43622:SF1">
    <property type="entry name" value="3-DEHYDROQUINATE SYNTHASE"/>
    <property type="match status" value="1"/>
</dbReference>
<evidence type="ECO:0000256" key="9">
    <source>
        <dbReference type="ARBA" id="ARBA00023285"/>
    </source>
</evidence>
<dbReference type="HOGENOM" id="CLU_001201_0_1_9"/>
<dbReference type="RefSeq" id="WP_043032032.1">
    <property type="nucleotide sequence ID" value="NZ_JXSU01000007.1"/>
</dbReference>
<dbReference type="OrthoDB" id="9806583at2"/>
<evidence type="ECO:0000313" key="12">
    <source>
        <dbReference type="EMBL" id="KIS24046.1"/>
    </source>
</evidence>
<comment type="cofactor">
    <cofactor evidence="1">
        <name>NAD(+)</name>
        <dbReference type="ChEBI" id="CHEBI:57540"/>
    </cofactor>
</comment>
<gene>
    <name evidence="12" type="ORF">N495_10790</name>
</gene>
<evidence type="ECO:0000256" key="6">
    <source>
        <dbReference type="ARBA" id="ARBA00022833"/>
    </source>
</evidence>
<evidence type="ECO:0000256" key="1">
    <source>
        <dbReference type="ARBA" id="ARBA00001911"/>
    </source>
</evidence>
<dbReference type="GO" id="GO:0003856">
    <property type="term" value="F:3-dehydroquinate synthase activity"/>
    <property type="evidence" value="ECO:0007669"/>
    <property type="project" value="TreeGrafter"/>
</dbReference>
<keyword evidence="7" id="KW-0520">NAD</keyword>
<dbReference type="Gene3D" id="1.20.1090.10">
    <property type="entry name" value="Dehydroquinate synthase-like - alpha domain"/>
    <property type="match status" value="1"/>
</dbReference>
<dbReference type="Pfam" id="PF01761">
    <property type="entry name" value="DHQ_synthase"/>
    <property type="match status" value="1"/>
</dbReference>
<dbReference type="InterPro" id="IPR030963">
    <property type="entry name" value="DHQ_synth_fam"/>
</dbReference>
<feature type="domain" description="3-dehydroquinate synthase N-terminal" evidence="10">
    <location>
        <begin position="82"/>
        <end position="190"/>
    </location>
</feature>
<dbReference type="GO" id="GO:0046872">
    <property type="term" value="F:metal ion binding"/>
    <property type="evidence" value="ECO:0007669"/>
    <property type="project" value="UniProtKB-KW"/>
</dbReference>
<keyword evidence="6" id="KW-0862">Zinc</keyword>